<proteinExistence type="predicted"/>
<sequence length="204" mass="22923">MVTIEVYPHVLPKVVTVIALQNGKQLLKSPMKCKTMTKKGIESQIRKDLKVYDGPLYGGLSILFFIKLEEGGSSMKPEQFIREQGLDKALELLNADSDFKTYCLIDKSFWGESEGACSFCVDLDGLKRLVESLDLVDYVHGIDEAKELLEDVIRSEDYCYNLLTNTPMLDEYAPSDDLVIRYNDLKKAIADHESIYGGGESHAN</sequence>
<name>A0AAU8EJQ2_9CAUD</name>
<reference evidence="1" key="1">
    <citation type="submission" date="2024-05" db="EMBL/GenBank/DDBJ databases">
        <title>Genomic characterization and preclinical evaluation of Acinetobacter phage vB_AbaM-SPA against clinical multidrug-resistant Acinetobacter baumannii.</title>
        <authorList>
            <person name="Elshamy A.A."/>
            <person name="Saad B.T."/>
            <person name="Mabrouk S.S."/>
            <person name="Aboshanab K.M."/>
        </authorList>
    </citation>
    <scope>NUCLEOTIDE SEQUENCE</scope>
</reference>
<accession>A0AAU8EJQ2</accession>
<evidence type="ECO:0000313" key="1">
    <source>
        <dbReference type="EMBL" id="XCG99050.1"/>
    </source>
</evidence>
<dbReference type="EMBL" id="PP844715">
    <property type="protein sequence ID" value="XCG99050.1"/>
    <property type="molecule type" value="Genomic_DNA"/>
</dbReference>
<organism evidence="1">
    <name type="scientific">Acinetobacter phage vB_AbaM-SPA</name>
    <dbReference type="NCBI Taxonomy" id="3161144"/>
    <lineage>
        <taxon>Viruses</taxon>
        <taxon>Duplodnaviria</taxon>
        <taxon>Heunggongvirae</taxon>
        <taxon>Uroviricota</taxon>
        <taxon>Caudoviricetes</taxon>
        <taxon>Obolenskvirus</taxon>
    </lineage>
</organism>
<protein>
    <submittedName>
        <fullName evidence="1">Uncharacterized protein</fullName>
    </submittedName>
</protein>